<dbReference type="AlphaFoldDB" id="A0A9Q1C6C3"/>
<dbReference type="EMBL" id="JAIZAY010000007">
    <property type="protein sequence ID" value="KAJ8038964.1"/>
    <property type="molecule type" value="Genomic_DNA"/>
</dbReference>
<proteinExistence type="predicted"/>
<protein>
    <submittedName>
        <fullName evidence="1">Uncharacterized protein</fullName>
    </submittedName>
</protein>
<reference evidence="1" key="1">
    <citation type="submission" date="2021-10" db="EMBL/GenBank/DDBJ databases">
        <title>Tropical sea cucumber genome reveals ecological adaptation and Cuvierian tubules defense mechanism.</title>
        <authorList>
            <person name="Chen T."/>
        </authorList>
    </citation>
    <scope>NUCLEOTIDE SEQUENCE</scope>
    <source>
        <strain evidence="1">Nanhai2018</strain>
        <tissue evidence="1">Muscle</tissue>
    </source>
</reference>
<accession>A0A9Q1C6C3</accession>
<evidence type="ECO:0000313" key="2">
    <source>
        <dbReference type="Proteomes" id="UP001152320"/>
    </source>
</evidence>
<name>A0A9Q1C6C3_HOLLE</name>
<evidence type="ECO:0000313" key="1">
    <source>
        <dbReference type="EMBL" id="KAJ8038964.1"/>
    </source>
</evidence>
<keyword evidence="2" id="KW-1185">Reference proteome</keyword>
<gene>
    <name evidence="1" type="ORF">HOLleu_16534</name>
</gene>
<comment type="caution">
    <text evidence="1">The sequence shown here is derived from an EMBL/GenBank/DDBJ whole genome shotgun (WGS) entry which is preliminary data.</text>
</comment>
<dbReference type="Proteomes" id="UP001152320">
    <property type="component" value="Chromosome 7"/>
</dbReference>
<sequence length="72" mass="7902">MSFELQSSPARQENQPMIIGLVNRKEVSVSADGSSQPFLGYLLSAPFHSHSVSASRWCKSMKELLFSDLVGS</sequence>
<organism evidence="1 2">
    <name type="scientific">Holothuria leucospilota</name>
    <name type="common">Black long sea cucumber</name>
    <name type="synonym">Mertensiothuria leucospilota</name>
    <dbReference type="NCBI Taxonomy" id="206669"/>
    <lineage>
        <taxon>Eukaryota</taxon>
        <taxon>Metazoa</taxon>
        <taxon>Echinodermata</taxon>
        <taxon>Eleutherozoa</taxon>
        <taxon>Echinozoa</taxon>
        <taxon>Holothuroidea</taxon>
        <taxon>Aspidochirotacea</taxon>
        <taxon>Aspidochirotida</taxon>
        <taxon>Holothuriidae</taxon>
        <taxon>Holothuria</taxon>
    </lineage>
</organism>